<dbReference type="InterPro" id="IPR045380">
    <property type="entry name" value="LD_TPept_scaffold_dom"/>
</dbReference>
<dbReference type="InterPro" id="IPR002477">
    <property type="entry name" value="Peptidoglycan-bd-like"/>
</dbReference>
<protein>
    <recommendedName>
        <fullName evidence="8">L,D-TPase catalytic domain-containing protein</fullName>
    </recommendedName>
</protein>
<evidence type="ECO:0000256" key="4">
    <source>
        <dbReference type="ARBA" id="ARBA00022960"/>
    </source>
</evidence>
<dbReference type="EMBL" id="SRXW01000003">
    <property type="protein sequence ID" value="TGY88601.1"/>
    <property type="molecule type" value="Genomic_DNA"/>
</dbReference>
<dbReference type="PANTHER" id="PTHR41533">
    <property type="entry name" value="L,D-TRANSPEPTIDASE HI_1667-RELATED"/>
    <property type="match status" value="1"/>
</dbReference>
<dbReference type="SUPFAM" id="SSF47090">
    <property type="entry name" value="PGBD-like"/>
    <property type="match status" value="1"/>
</dbReference>
<organism evidence="9 10">
    <name type="scientific">Marinicauda algicola</name>
    <dbReference type="NCBI Taxonomy" id="2029849"/>
    <lineage>
        <taxon>Bacteria</taxon>
        <taxon>Pseudomonadati</taxon>
        <taxon>Pseudomonadota</taxon>
        <taxon>Alphaproteobacteria</taxon>
        <taxon>Maricaulales</taxon>
        <taxon>Maricaulaceae</taxon>
        <taxon>Marinicauda</taxon>
    </lineage>
</organism>
<feature type="domain" description="L,D-TPase catalytic" evidence="8">
    <location>
        <begin position="339"/>
        <end position="536"/>
    </location>
</feature>
<evidence type="ECO:0000256" key="1">
    <source>
        <dbReference type="ARBA" id="ARBA00004752"/>
    </source>
</evidence>
<dbReference type="UniPathway" id="UPA00219"/>
<evidence type="ECO:0000313" key="9">
    <source>
        <dbReference type="EMBL" id="TGY88601.1"/>
    </source>
</evidence>
<dbReference type="GO" id="GO:0004180">
    <property type="term" value="F:carboxypeptidase activity"/>
    <property type="evidence" value="ECO:0007669"/>
    <property type="project" value="UniProtKB-ARBA"/>
</dbReference>
<dbReference type="PROSITE" id="PS52029">
    <property type="entry name" value="LD_TPASE"/>
    <property type="match status" value="1"/>
</dbReference>
<dbReference type="InterPro" id="IPR005490">
    <property type="entry name" value="LD_TPept_cat_dom"/>
</dbReference>
<evidence type="ECO:0000256" key="5">
    <source>
        <dbReference type="ARBA" id="ARBA00022984"/>
    </source>
</evidence>
<evidence type="ECO:0000256" key="3">
    <source>
        <dbReference type="ARBA" id="ARBA00022679"/>
    </source>
</evidence>
<dbReference type="InterPro" id="IPR038063">
    <property type="entry name" value="Transpep_catalytic_dom"/>
</dbReference>
<dbReference type="Pfam" id="PF03734">
    <property type="entry name" value="YkuD"/>
    <property type="match status" value="1"/>
</dbReference>
<dbReference type="AlphaFoldDB" id="A0A4S2H097"/>
<dbReference type="GO" id="GO:0016740">
    <property type="term" value="F:transferase activity"/>
    <property type="evidence" value="ECO:0007669"/>
    <property type="project" value="UniProtKB-KW"/>
</dbReference>
<name>A0A4S2H097_9PROT</name>
<comment type="pathway">
    <text evidence="1 7">Cell wall biogenesis; peptidoglycan biosynthesis.</text>
</comment>
<proteinExistence type="inferred from homology"/>
<dbReference type="Proteomes" id="UP000308054">
    <property type="component" value="Unassembled WGS sequence"/>
</dbReference>
<dbReference type="GO" id="GO:0008360">
    <property type="term" value="P:regulation of cell shape"/>
    <property type="evidence" value="ECO:0007669"/>
    <property type="project" value="UniProtKB-UniRule"/>
</dbReference>
<dbReference type="Gene3D" id="1.10.101.10">
    <property type="entry name" value="PGBD-like superfamily/PGBD"/>
    <property type="match status" value="1"/>
</dbReference>
<dbReference type="Pfam" id="PF01471">
    <property type="entry name" value="PG_binding_1"/>
    <property type="match status" value="1"/>
</dbReference>
<keyword evidence="3" id="KW-0808">Transferase</keyword>
<dbReference type="GO" id="GO:0071555">
    <property type="term" value="P:cell wall organization"/>
    <property type="evidence" value="ECO:0007669"/>
    <property type="project" value="UniProtKB-UniRule"/>
</dbReference>
<dbReference type="OrthoDB" id="9778545at2"/>
<keyword evidence="4 7" id="KW-0133">Cell shape</keyword>
<evidence type="ECO:0000259" key="8">
    <source>
        <dbReference type="PROSITE" id="PS52029"/>
    </source>
</evidence>
<dbReference type="RefSeq" id="WP_135996447.1">
    <property type="nucleotide sequence ID" value="NZ_CP071057.1"/>
</dbReference>
<evidence type="ECO:0000256" key="7">
    <source>
        <dbReference type="PROSITE-ProRule" id="PRU01373"/>
    </source>
</evidence>
<dbReference type="PANTHER" id="PTHR41533:SF2">
    <property type="entry name" value="BLR7131 PROTEIN"/>
    <property type="match status" value="1"/>
</dbReference>
<evidence type="ECO:0000256" key="2">
    <source>
        <dbReference type="ARBA" id="ARBA00005992"/>
    </source>
</evidence>
<dbReference type="InterPro" id="IPR036365">
    <property type="entry name" value="PGBD-like_sf"/>
</dbReference>
<dbReference type="GO" id="GO:0009252">
    <property type="term" value="P:peptidoglycan biosynthetic process"/>
    <property type="evidence" value="ECO:0007669"/>
    <property type="project" value="UniProtKB-UniPathway"/>
</dbReference>
<dbReference type="InterPro" id="IPR052905">
    <property type="entry name" value="LD-transpeptidase_YkuD-like"/>
</dbReference>
<feature type="active site" description="Nucleophile" evidence="7">
    <location>
        <position position="490"/>
    </location>
</feature>
<dbReference type="Pfam" id="PF20142">
    <property type="entry name" value="Scaffold"/>
    <property type="match status" value="1"/>
</dbReference>
<accession>A0A4S2H097</accession>
<gene>
    <name evidence="9" type="ORF">E5163_12375</name>
</gene>
<dbReference type="Gene3D" id="2.40.440.10">
    <property type="entry name" value="L,D-transpeptidase catalytic domain-like"/>
    <property type="match status" value="1"/>
</dbReference>
<dbReference type="InterPro" id="IPR036366">
    <property type="entry name" value="PGBDSf"/>
</dbReference>
<comment type="caution">
    <text evidence="9">The sequence shown here is derived from an EMBL/GenBank/DDBJ whole genome shotgun (WGS) entry which is preliminary data.</text>
</comment>
<dbReference type="SUPFAM" id="SSF141523">
    <property type="entry name" value="L,D-transpeptidase catalytic domain-like"/>
    <property type="match status" value="1"/>
</dbReference>
<reference evidence="9 10" key="1">
    <citation type="journal article" date="2017" name="Int. J. Syst. Evol. Microbiol.">
        <title>Marinicauda algicola sp. nov., isolated from a marine red alga Rhodosorus marinus.</title>
        <authorList>
            <person name="Jeong S.E."/>
            <person name="Jeon S.H."/>
            <person name="Chun B.H."/>
            <person name="Kim D.W."/>
            <person name="Jeon C.O."/>
        </authorList>
    </citation>
    <scope>NUCLEOTIDE SEQUENCE [LARGE SCALE GENOMIC DNA]</scope>
    <source>
        <strain evidence="9 10">JCM 31718</strain>
    </source>
</reference>
<dbReference type="CDD" id="cd16913">
    <property type="entry name" value="YkuD_like"/>
    <property type="match status" value="1"/>
</dbReference>
<evidence type="ECO:0000313" key="10">
    <source>
        <dbReference type="Proteomes" id="UP000308054"/>
    </source>
</evidence>
<feature type="active site" description="Proton donor/acceptor" evidence="7">
    <location>
        <position position="471"/>
    </location>
</feature>
<comment type="similarity">
    <text evidence="2">Belongs to the YkuD family.</text>
</comment>
<keyword evidence="5 7" id="KW-0573">Peptidoglycan synthesis</keyword>
<sequence length="584" mass="64227">MPPTFPSHLLALSGAALLLAAAARGEPPIERLEPRVQGEERGEPGLIAPGSTAHVIQEAILAGALQNRLSGVSDGTRVAARRAYALRVFDPIWTREGARRLLSAFDDAEAVGLSIAPGLRQAVSDQVQHIGAQQARRAGEADLVLTAAFLAYADARINGATEPENVADPLADKTSPERLGLWLARAGEGRLDHSELDPGHAEFARLTELRAHYADHAGEGGWTRLEPPGTLVEAGEREPVITDLRTRLAEEGYEVPAPPMRTVEADAGEETREEPDDTLFTEALSEVLKQFQADRGLKQDGILGPRTLDALNATPQDLIARIDANLERWRWAPARFPERHIRVNIPAYRARAYENGEIAVEMKAIVGLASRKTPIVFESIEYLVANPRWYVPESILERDKLDDIRANPDYIESHDYFVLDRDSGARVPAGDIDWSAADVEEEYRLVQESGEENALGELKFIFPNRYSIYLHGTPAQHLFAENLRSFSSGCVRIEKPLEMSDWIASHDPELTPQEVREAVAGEELQRLELGEPVAIYTVYFTAEAGPDGNARLHPDIYGWDAETIAALEARPVALSEETREGGAQ</sequence>
<keyword evidence="6 7" id="KW-0961">Cell wall biogenesis/degradation</keyword>
<keyword evidence="10" id="KW-1185">Reference proteome</keyword>
<evidence type="ECO:0000256" key="6">
    <source>
        <dbReference type="ARBA" id="ARBA00023316"/>
    </source>
</evidence>